<dbReference type="RefSeq" id="WP_154449307.1">
    <property type="nucleotide sequence ID" value="NZ_WIND01000028.1"/>
</dbReference>
<gene>
    <name evidence="1" type="ORF">GE300_20075</name>
</gene>
<evidence type="ECO:0000313" key="1">
    <source>
        <dbReference type="EMBL" id="MSU91876.1"/>
    </source>
</evidence>
<dbReference type="EMBL" id="WIND01000028">
    <property type="protein sequence ID" value="MSU91876.1"/>
    <property type="molecule type" value="Genomic_DNA"/>
</dbReference>
<dbReference type="Proteomes" id="UP000474957">
    <property type="component" value="Unassembled WGS sequence"/>
</dbReference>
<keyword evidence="2" id="KW-1185">Reference proteome</keyword>
<comment type="caution">
    <text evidence="1">The sequence shown here is derived from an EMBL/GenBank/DDBJ whole genome shotgun (WGS) entry which is preliminary data.</text>
</comment>
<evidence type="ECO:0000313" key="2">
    <source>
        <dbReference type="Proteomes" id="UP000474957"/>
    </source>
</evidence>
<dbReference type="AlphaFoldDB" id="A0A6L5Z5L6"/>
<accession>A0A6L5Z5L6</accession>
<sequence length="77" mass="8529">MVRSLFSHALALYIGAGLFGGLLMAQAVPATTPVGVAYYTVTWPQQIYCARADRDCRRIDEQAPAWLVPLMFEDPAR</sequence>
<organism evidence="1 2">
    <name type="scientific">Halovulum marinum</name>
    <dbReference type="NCBI Taxonomy" id="2662447"/>
    <lineage>
        <taxon>Bacteria</taxon>
        <taxon>Pseudomonadati</taxon>
        <taxon>Pseudomonadota</taxon>
        <taxon>Alphaproteobacteria</taxon>
        <taxon>Rhodobacterales</taxon>
        <taxon>Paracoccaceae</taxon>
        <taxon>Halovulum</taxon>
    </lineage>
</organism>
<name>A0A6L5Z5L6_9RHOB</name>
<reference evidence="1 2" key="1">
    <citation type="submission" date="2019-10" db="EMBL/GenBank/DDBJ databases">
        <title>Cognatihalovulum marinum gen. nov. sp. nov., a new member of the family Rhodobacteraceae isolated from deep seawater of the Northwest Indian Ocean.</title>
        <authorList>
            <person name="Ruan C."/>
            <person name="Wang J."/>
            <person name="Zheng X."/>
            <person name="Song L."/>
            <person name="Zhu Y."/>
            <person name="Huang Y."/>
            <person name="Lu Z."/>
            <person name="Du W."/>
            <person name="Huang L."/>
            <person name="Dai X."/>
        </authorList>
    </citation>
    <scope>NUCLEOTIDE SEQUENCE [LARGE SCALE GENOMIC DNA]</scope>
    <source>
        <strain evidence="1 2">2CG4</strain>
    </source>
</reference>
<protein>
    <submittedName>
        <fullName evidence="1">Uncharacterized protein</fullName>
    </submittedName>
</protein>
<proteinExistence type="predicted"/>